<proteinExistence type="predicted"/>
<dbReference type="AlphaFoldDB" id="A0A433NKZ4"/>
<dbReference type="Proteomes" id="UP000268857">
    <property type="component" value="Unassembled WGS sequence"/>
</dbReference>
<evidence type="ECO:0000313" key="2">
    <source>
        <dbReference type="EMBL" id="RUR83488.1"/>
    </source>
</evidence>
<feature type="transmembrane region" description="Helical" evidence="1">
    <location>
        <begin position="12"/>
        <end position="39"/>
    </location>
</feature>
<gene>
    <name evidence="2" type="ORF">PCC6912_23210</name>
</gene>
<evidence type="ECO:0000313" key="3">
    <source>
        <dbReference type="Proteomes" id="UP000268857"/>
    </source>
</evidence>
<keyword evidence="1" id="KW-0472">Membrane</keyword>
<dbReference type="RefSeq" id="WP_016874574.1">
    <property type="nucleotide sequence ID" value="NZ_AJLN01000116.1"/>
</dbReference>
<dbReference type="OrthoDB" id="574339at2"/>
<accession>A0A433NKZ4</accession>
<reference evidence="2 3" key="1">
    <citation type="journal article" date="2019" name="Genome Biol. Evol.">
        <title>Day and night: Metabolic profiles and evolutionary relationships of six axenic non-marine cyanobacteria.</title>
        <authorList>
            <person name="Will S.E."/>
            <person name="Henke P."/>
            <person name="Boedeker C."/>
            <person name="Huang S."/>
            <person name="Brinkmann H."/>
            <person name="Rohde M."/>
            <person name="Jarek M."/>
            <person name="Friedl T."/>
            <person name="Seufert S."/>
            <person name="Schumacher M."/>
            <person name="Overmann J."/>
            <person name="Neumann-Schaal M."/>
            <person name="Petersen J."/>
        </authorList>
    </citation>
    <scope>NUCLEOTIDE SEQUENCE [LARGE SCALE GENOMIC DNA]</scope>
    <source>
        <strain evidence="2 3">PCC 6912</strain>
    </source>
</reference>
<keyword evidence="3" id="KW-1185">Reference proteome</keyword>
<keyword evidence="1" id="KW-1133">Transmembrane helix</keyword>
<protein>
    <submittedName>
        <fullName evidence="2">Uncharacterized protein</fullName>
    </submittedName>
</protein>
<organism evidence="2 3">
    <name type="scientific">Chlorogloeopsis fritschii PCC 6912</name>
    <dbReference type="NCBI Taxonomy" id="211165"/>
    <lineage>
        <taxon>Bacteria</taxon>
        <taxon>Bacillati</taxon>
        <taxon>Cyanobacteriota</taxon>
        <taxon>Cyanophyceae</taxon>
        <taxon>Nostocales</taxon>
        <taxon>Chlorogloeopsidaceae</taxon>
        <taxon>Chlorogloeopsis</taxon>
    </lineage>
</organism>
<evidence type="ECO:0000256" key="1">
    <source>
        <dbReference type="SAM" id="Phobius"/>
    </source>
</evidence>
<sequence length="94" mass="10284">MYISPRASRVRNILVSVSTGSITLVILLIAPLGLAAVIINTVLVTFTTYIVSSVADRVIGWLEPAGNADLISDSGSPKYNLARQRRPSAFRRWR</sequence>
<dbReference type="STRING" id="211165.GCA_000317285_04865"/>
<keyword evidence="1" id="KW-0812">Transmembrane</keyword>
<name>A0A433NKZ4_CHLFR</name>
<dbReference type="EMBL" id="RSCJ01000007">
    <property type="protein sequence ID" value="RUR83488.1"/>
    <property type="molecule type" value="Genomic_DNA"/>
</dbReference>
<dbReference type="NCBIfam" id="NF040558">
    <property type="entry name" value="CAS_Csx18"/>
    <property type="match status" value="1"/>
</dbReference>
<comment type="caution">
    <text evidence="2">The sequence shown here is derived from an EMBL/GenBank/DDBJ whole genome shotgun (WGS) entry which is preliminary data.</text>
</comment>